<evidence type="ECO:0000313" key="8">
    <source>
        <dbReference type="EMBL" id="MDZ7279343.1"/>
    </source>
</evidence>
<evidence type="ECO:0000256" key="6">
    <source>
        <dbReference type="ARBA" id="ARBA00023136"/>
    </source>
</evidence>
<feature type="transmembrane region" description="Helical" evidence="7">
    <location>
        <begin position="184"/>
        <end position="206"/>
    </location>
</feature>
<evidence type="ECO:0000256" key="7">
    <source>
        <dbReference type="RuleBase" id="RU362072"/>
    </source>
</evidence>
<dbReference type="PRINTS" id="PR00953">
    <property type="entry name" value="TYPE3IMRPROT"/>
</dbReference>
<evidence type="ECO:0000256" key="5">
    <source>
        <dbReference type="ARBA" id="ARBA00022989"/>
    </source>
</evidence>
<proteinExistence type="inferred from homology"/>
<feature type="transmembrane region" description="Helical" evidence="7">
    <location>
        <begin position="212"/>
        <end position="234"/>
    </location>
</feature>
<evidence type="ECO:0000256" key="2">
    <source>
        <dbReference type="ARBA" id="ARBA00009772"/>
    </source>
</evidence>
<accession>A0ABU5LHC8</accession>
<dbReference type="NCBIfam" id="TIGR01401">
    <property type="entry name" value="fliR_like_III"/>
    <property type="match status" value="1"/>
</dbReference>
<dbReference type="Proteomes" id="UP001288620">
    <property type="component" value="Unassembled WGS sequence"/>
</dbReference>
<dbReference type="InterPro" id="IPR002010">
    <property type="entry name" value="T3SS_IM_R"/>
</dbReference>
<dbReference type="InterPro" id="IPR006304">
    <property type="entry name" value="T3SS_SpaR/YscT"/>
</dbReference>
<evidence type="ECO:0000313" key="9">
    <source>
        <dbReference type="Proteomes" id="UP001288620"/>
    </source>
</evidence>
<name>A0ABU5LHC8_9GAMM</name>
<feature type="transmembrane region" description="Helical" evidence="7">
    <location>
        <begin position="131"/>
        <end position="150"/>
    </location>
</feature>
<comment type="caution">
    <text evidence="8">The sequence shown here is derived from an EMBL/GenBank/DDBJ whole genome shotgun (WGS) entry which is preliminary data.</text>
</comment>
<reference evidence="9" key="1">
    <citation type="submission" date="2023-07" db="EMBL/GenBank/DDBJ databases">
        <title>Structural and functional analysis of rice phyllospheric bacteria for their antimicrobial properties and defense elicitation against blast disease.</title>
        <authorList>
            <person name="Sahu K.P."/>
            <person name="Asharani P."/>
            <person name="Kumar M."/>
            <person name="Reddy B."/>
            <person name="Kumar A."/>
        </authorList>
    </citation>
    <scope>NUCLEOTIDE SEQUENCE [LARGE SCALE GENOMIC DNA]</scope>
    <source>
        <strain evidence="9">OsEp_Plm_30P10</strain>
    </source>
</reference>
<gene>
    <name evidence="8" type="primary">sctT</name>
    <name evidence="8" type="ORF">N4G40_13845</name>
</gene>
<keyword evidence="3 7" id="KW-1003">Cell membrane</keyword>
<dbReference type="RefSeq" id="WP_322543200.1">
    <property type="nucleotide sequence ID" value="NZ_JAOBTT010000001.1"/>
</dbReference>
<comment type="subcellular location">
    <subcellularLocation>
        <location evidence="1 7">Cell membrane</location>
        <topology evidence="1 7">Multi-pass membrane protein</topology>
    </subcellularLocation>
</comment>
<keyword evidence="6 7" id="KW-0472">Membrane</keyword>
<evidence type="ECO:0000256" key="3">
    <source>
        <dbReference type="ARBA" id="ARBA00022475"/>
    </source>
</evidence>
<protein>
    <submittedName>
        <fullName evidence="8">Type III secretion system export apparatus subunit SctT</fullName>
    </submittedName>
</protein>
<dbReference type="Pfam" id="PF01311">
    <property type="entry name" value="Bac_export_1"/>
    <property type="match status" value="1"/>
</dbReference>
<keyword evidence="5 7" id="KW-1133">Transmembrane helix</keyword>
<evidence type="ECO:0000256" key="4">
    <source>
        <dbReference type="ARBA" id="ARBA00022692"/>
    </source>
</evidence>
<feature type="transmembrane region" description="Helical" evidence="7">
    <location>
        <begin position="47"/>
        <end position="74"/>
    </location>
</feature>
<dbReference type="PANTHER" id="PTHR30065:SF1">
    <property type="entry name" value="SURFACE PRESENTATION OF ANTIGENS PROTEIN SPAR"/>
    <property type="match status" value="1"/>
</dbReference>
<dbReference type="PANTHER" id="PTHR30065">
    <property type="entry name" value="FLAGELLAR BIOSYNTHETIC PROTEIN FLIR"/>
    <property type="match status" value="1"/>
</dbReference>
<keyword evidence="9" id="KW-1185">Reference proteome</keyword>
<feature type="transmembrane region" description="Helical" evidence="7">
    <location>
        <begin position="12"/>
        <end position="35"/>
    </location>
</feature>
<keyword evidence="4 7" id="KW-0812">Transmembrane</keyword>
<feature type="transmembrane region" description="Helical" evidence="7">
    <location>
        <begin position="81"/>
        <end position="105"/>
    </location>
</feature>
<sequence length="254" mass="28194">MSTIAFMHFSELSVWLYSVILVGGRLLPVFMMLPFLNASTVPDLFRYPLVLFMAASLWPVSGITLHEITLWMFLGLLAKEVLLGVIIGLFLCFPFWVLHAAGSYIDNQRGATLSSSINPQTGIDSSELANFFNMFTVVLILQAGGLLTLLEVMLSSYRLSPPGSVTLPNVMLILRFASEMMMQAIRLAAPLVVVFLVTEVLLGLLSRYTPQLNAFSMAITVKSFVGFALLLLYLSPVLPGEIIKLERFYARYLL</sequence>
<comment type="similarity">
    <text evidence="2 7">Belongs to the FliR/MopE/SpaR family.</text>
</comment>
<organism evidence="8 9">
    <name type="scientific">Pantoea eucrina</name>
    <dbReference type="NCBI Taxonomy" id="472693"/>
    <lineage>
        <taxon>Bacteria</taxon>
        <taxon>Pseudomonadati</taxon>
        <taxon>Pseudomonadota</taxon>
        <taxon>Gammaproteobacteria</taxon>
        <taxon>Enterobacterales</taxon>
        <taxon>Erwiniaceae</taxon>
        <taxon>Pantoea</taxon>
    </lineage>
</organism>
<dbReference type="EMBL" id="JAOBTT010000001">
    <property type="protein sequence ID" value="MDZ7279343.1"/>
    <property type="molecule type" value="Genomic_DNA"/>
</dbReference>
<evidence type="ECO:0000256" key="1">
    <source>
        <dbReference type="ARBA" id="ARBA00004651"/>
    </source>
</evidence>